<evidence type="ECO:0000313" key="3">
    <source>
        <dbReference type="EMBL" id="PPE71255.1"/>
    </source>
</evidence>
<name>A0A2S5T8B8_9BURK</name>
<evidence type="ECO:0000256" key="1">
    <source>
        <dbReference type="SAM" id="MobiDB-lite"/>
    </source>
</evidence>
<dbReference type="InterPro" id="IPR007844">
    <property type="entry name" value="AsmA"/>
</dbReference>
<feature type="compositionally biased region" description="Basic and acidic residues" evidence="1">
    <location>
        <begin position="795"/>
        <end position="809"/>
    </location>
</feature>
<feature type="domain" description="AsmA" evidence="2">
    <location>
        <begin position="9"/>
        <end position="685"/>
    </location>
</feature>
<dbReference type="PANTHER" id="PTHR30441:SF4">
    <property type="entry name" value="PROTEIN ASMA"/>
    <property type="match status" value="1"/>
</dbReference>
<feature type="region of interest" description="Disordered" evidence="1">
    <location>
        <begin position="130"/>
        <end position="156"/>
    </location>
</feature>
<dbReference type="InterPro" id="IPR052894">
    <property type="entry name" value="AsmA-related"/>
</dbReference>
<evidence type="ECO:0000259" key="2">
    <source>
        <dbReference type="Pfam" id="PF05170"/>
    </source>
</evidence>
<feature type="region of interest" description="Disordered" evidence="1">
    <location>
        <begin position="778"/>
        <end position="809"/>
    </location>
</feature>
<gene>
    <name evidence="3" type="ORF">C1702_02205</name>
</gene>
<proteinExistence type="predicted"/>
<dbReference type="RefSeq" id="WP_104356046.1">
    <property type="nucleotide sequence ID" value="NZ_CP064338.1"/>
</dbReference>
<accession>A0A2S5T8B8</accession>
<protein>
    <recommendedName>
        <fullName evidence="2">AsmA domain-containing protein</fullName>
    </recommendedName>
</protein>
<dbReference type="Proteomes" id="UP000239406">
    <property type="component" value="Unassembled WGS sequence"/>
</dbReference>
<dbReference type="GO" id="GO:0090313">
    <property type="term" value="P:regulation of protein targeting to membrane"/>
    <property type="evidence" value="ECO:0007669"/>
    <property type="project" value="TreeGrafter"/>
</dbReference>
<comment type="caution">
    <text evidence="3">The sequence shown here is derived from an EMBL/GenBank/DDBJ whole genome shotgun (WGS) entry which is preliminary data.</text>
</comment>
<sequence length="809" mass="86802">MNHSVRRWIRYGALAIAALIVLFAAVAAYLVATFDANRYKGALIDWVQEHKQRTLAIDGPVSLRVFPRLEVSLRQVSLSEHRSDEQFLRLEEAALAVEVLPLLRRQLVVERVQASGLRVRYTRDGQGRSNIDDLLAADDDGQDRPDERDDASPAPQFNVRSVELRDLRLTVQDAKARLLGDIHLRSLTTGRLADGVEAPVTLDANFDFAQPSLHGDLRGETRVLLALADGSVTLRDMKLGYQGNALGVDALDTRIEGQLAYDSRQGAMHAENLRLSSSALLGALKLEPSTVAVQRFAYEPERRSLAVEQLTLDLKAVHNKQPIEARLSWPQLQAEGASLKGSALQGRVALGGAQGWAANFRSDAPSGNFDEVRLPGFEATLSGSGERKVAGALRADLSLQPAKTAVVLEQLDLQAQVQDPSLKPLQIAVKGRAQASSQAAQWQLSGALNNNAFATRGNAAFTGTVPTVQAQGEFDRLDLNTVLADTSSTGTGKPAAAGGTEGTIDFAPLRALQGSLALKAKTLIYRPYQLDDAQVQATLEGGMLRVNTLSGRIWGGSIAANAFADARAQRVMLKGTATDIDVHAALRDVADKDLLEGRGRVTFDLASAGKTVAEMKSRLEGQAAVQLRDGAVKGINLARVLREAQAALTLRKDAVQQARQTEKTDFSEMSASVQIADGVARNKDLDVKSPFLRVTGDGAIDIGRNRIDYTARAAVTATAKGQGGADLAALKGVTVPVRLTGPLEAIDWQVQWSAVAIGAAENTLKNRLEDRLKKELGVKPADSAASATQEPPAAKPRDLLKDKLKGLLK</sequence>
<dbReference type="GO" id="GO:0005886">
    <property type="term" value="C:plasma membrane"/>
    <property type="evidence" value="ECO:0007669"/>
    <property type="project" value="TreeGrafter"/>
</dbReference>
<dbReference type="EMBL" id="PSNY01000002">
    <property type="protein sequence ID" value="PPE71255.1"/>
    <property type="molecule type" value="Genomic_DNA"/>
</dbReference>
<evidence type="ECO:0000313" key="4">
    <source>
        <dbReference type="Proteomes" id="UP000239406"/>
    </source>
</evidence>
<keyword evidence="4" id="KW-1185">Reference proteome</keyword>
<dbReference type="AlphaFoldDB" id="A0A2S5T8B8"/>
<dbReference type="Pfam" id="PF05170">
    <property type="entry name" value="AsmA"/>
    <property type="match status" value="1"/>
</dbReference>
<feature type="compositionally biased region" description="Basic and acidic residues" evidence="1">
    <location>
        <begin position="142"/>
        <end position="151"/>
    </location>
</feature>
<organism evidence="3 4">
    <name type="scientific">Caldimonas thermodepolymerans</name>
    <dbReference type="NCBI Taxonomy" id="215580"/>
    <lineage>
        <taxon>Bacteria</taxon>
        <taxon>Pseudomonadati</taxon>
        <taxon>Pseudomonadota</taxon>
        <taxon>Betaproteobacteria</taxon>
        <taxon>Burkholderiales</taxon>
        <taxon>Sphaerotilaceae</taxon>
        <taxon>Caldimonas</taxon>
    </lineage>
</organism>
<dbReference type="PANTHER" id="PTHR30441">
    <property type="entry name" value="DUF748 DOMAIN-CONTAINING PROTEIN"/>
    <property type="match status" value="1"/>
</dbReference>
<reference evidence="3 4" key="1">
    <citation type="submission" date="2018-02" db="EMBL/GenBank/DDBJ databases">
        <title>Reclassifiation of [Polyangium] brachysporum DSM 7029 as Guopingzhaonella breviflexa gen. nov., sp. nov., a member of the family Comamonadaceae.</title>
        <authorList>
            <person name="Tang B."/>
        </authorList>
    </citation>
    <scope>NUCLEOTIDE SEQUENCE [LARGE SCALE GENOMIC DNA]</scope>
    <source>
        <strain evidence="3 4">DSM 15344</strain>
    </source>
</reference>